<dbReference type="EMBL" id="QGNW01000868">
    <property type="protein sequence ID" value="RVW60173.1"/>
    <property type="molecule type" value="Genomic_DNA"/>
</dbReference>
<reference evidence="1 2" key="1">
    <citation type="journal article" date="2018" name="PLoS Genet.">
        <title>Population sequencing reveals clonal diversity and ancestral inbreeding in the grapevine cultivar Chardonnay.</title>
        <authorList>
            <person name="Roach M.J."/>
            <person name="Johnson D.L."/>
            <person name="Bohlmann J."/>
            <person name="van Vuuren H.J."/>
            <person name="Jones S.J."/>
            <person name="Pretorius I.S."/>
            <person name="Schmidt S.A."/>
            <person name="Borneman A.R."/>
        </authorList>
    </citation>
    <scope>NUCLEOTIDE SEQUENCE [LARGE SCALE GENOMIC DNA]</scope>
    <source>
        <strain evidence="2">cv. Chardonnay</strain>
        <tissue evidence="1">Leaf</tissue>
    </source>
</reference>
<sequence length="49" mass="5391">MALSKNGGLSARESAGASKWLEVITSTYRSSLFNGRKETQHLFTEQQSS</sequence>
<proteinExistence type="predicted"/>
<dbReference type="Proteomes" id="UP000288805">
    <property type="component" value="Unassembled WGS sequence"/>
</dbReference>
<organism evidence="1 2">
    <name type="scientific">Vitis vinifera</name>
    <name type="common">Grape</name>
    <dbReference type="NCBI Taxonomy" id="29760"/>
    <lineage>
        <taxon>Eukaryota</taxon>
        <taxon>Viridiplantae</taxon>
        <taxon>Streptophyta</taxon>
        <taxon>Embryophyta</taxon>
        <taxon>Tracheophyta</taxon>
        <taxon>Spermatophyta</taxon>
        <taxon>Magnoliopsida</taxon>
        <taxon>eudicotyledons</taxon>
        <taxon>Gunneridae</taxon>
        <taxon>Pentapetalae</taxon>
        <taxon>rosids</taxon>
        <taxon>Vitales</taxon>
        <taxon>Vitaceae</taxon>
        <taxon>Viteae</taxon>
        <taxon>Vitis</taxon>
    </lineage>
</organism>
<protein>
    <submittedName>
        <fullName evidence="1">Uncharacterized protein</fullName>
    </submittedName>
</protein>
<accession>A0A438FJI1</accession>
<evidence type="ECO:0000313" key="1">
    <source>
        <dbReference type="EMBL" id="RVW60173.1"/>
    </source>
</evidence>
<dbReference type="AlphaFoldDB" id="A0A438FJI1"/>
<name>A0A438FJI1_VITVI</name>
<comment type="caution">
    <text evidence="1">The sequence shown here is derived from an EMBL/GenBank/DDBJ whole genome shotgun (WGS) entry which is preliminary data.</text>
</comment>
<gene>
    <name evidence="1" type="ORF">CK203_088257</name>
</gene>
<evidence type="ECO:0000313" key="2">
    <source>
        <dbReference type="Proteomes" id="UP000288805"/>
    </source>
</evidence>